<reference evidence="5 6" key="1">
    <citation type="journal article" date="2018" name="Science">
        <title>The opium poppy genome and morphinan production.</title>
        <authorList>
            <person name="Guo L."/>
            <person name="Winzer T."/>
            <person name="Yang X."/>
            <person name="Li Y."/>
            <person name="Ning Z."/>
            <person name="He Z."/>
            <person name="Teodor R."/>
            <person name="Lu Y."/>
            <person name="Bowser T.A."/>
            <person name="Graham I.A."/>
            <person name="Ye K."/>
        </authorList>
    </citation>
    <scope>NUCLEOTIDE SEQUENCE [LARGE SCALE GENOMIC DNA]</scope>
    <source>
        <strain evidence="6">cv. HN1</strain>
        <tissue evidence="5">Leaves</tissue>
    </source>
</reference>
<organism evidence="5 6">
    <name type="scientific">Papaver somniferum</name>
    <name type="common">Opium poppy</name>
    <dbReference type="NCBI Taxonomy" id="3469"/>
    <lineage>
        <taxon>Eukaryota</taxon>
        <taxon>Viridiplantae</taxon>
        <taxon>Streptophyta</taxon>
        <taxon>Embryophyta</taxon>
        <taxon>Tracheophyta</taxon>
        <taxon>Spermatophyta</taxon>
        <taxon>Magnoliopsida</taxon>
        <taxon>Ranunculales</taxon>
        <taxon>Papaveraceae</taxon>
        <taxon>Papaveroideae</taxon>
        <taxon>Papaver</taxon>
    </lineage>
</organism>
<dbReference type="Gramene" id="RZC58732">
    <property type="protein sequence ID" value="RZC58732"/>
    <property type="gene ID" value="C5167_006032"/>
</dbReference>
<dbReference type="SUPFAM" id="SSF54001">
    <property type="entry name" value="Cysteine proteinases"/>
    <property type="match status" value="1"/>
</dbReference>
<dbReference type="InterPro" id="IPR006866">
    <property type="entry name" value="DUF627_N"/>
</dbReference>
<evidence type="ECO:0000256" key="3">
    <source>
        <dbReference type="SAM" id="MobiDB-lite"/>
    </source>
</evidence>
<dbReference type="Pfam" id="PF04781">
    <property type="entry name" value="DUF627"/>
    <property type="match status" value="1"/>
</dbReference>
<dbReference type="InterPro" id="IPR013087">
    <property type="entry name" value="Znf_C2H2_type"/>
</dbReference>
<dbReference type="PANTHER" id="PTHR22975:SF9">
    <property type="entry name" value="ECHINUS SPLICE FORM 3"/>
    <property type="match status" value="1"/>
</dbReference>
<accession>A0A4Y7JFB2</accession>
<evidence type="ECO:0000256" key="2">
    <source>
        <dbReference type="ARBA" id="ARBA00022801"/>
    </source>
</evidence>
<dbReference type="InterPro" id="IPR001394">
    <property type="entry name" value="Peptidase_C19_UCH"/>
</dbReference>
<dbReference type="AlphaFoldDB" id="A0A4Y7JFB2"/>
<dbReference type="EMBL" id="CM010718">
    <property type="protein sequence ID" value="RZC58732.1"/>
    <property type="molecule type" value="Genomic_DNA"/>
</dbReference>
<dbReference type="Gene3D" id="3.90.70.10">
    <property type="entry name" value="Cysteine proteinases"/>
    <property type="match status" value="1"/>
</dbReference>
<name>A0A4Y7JFB2_PAPSO</name>
<dbReference type="Proteomes" id="UP000316621">
    <property type="component" value="Chromosome 4"/>
</dbReference>
<dbReference type="Pfam" id="PF00443">
    <property type="entry name" value="UCH"/>
    <property type="match status" value="1"/>
</dbReference>
<dbReference type="GO" id="GO:0016579">
    <property type="term" value="P:protein deubiquitination"/>
    <property type="evidence" value="ECO:0007669"/>
    <property type="project" value="InterPro"/>
</dbReference>
<evidence type="ECO:0000313" key="5">
    <source>
        <dbReference type="EMBL" id="RZC58732.1"/>
    </source>
</evidence>
<evidence type="ECO:0000313" key="6">
    <source>
        <dbReference type="Proteomes" id="UP000316621"/>
    </source>
</evidence>
<keyword evidence="2" id="KW-0378">Hydrolase</keyword>
<dbReference type="CDD" id="cd02257">
    <property type="entry name" value="Peptidase_C19"/>
    <property type="match status" value="1"/>
</dbReference>
<sequence>MGYKKRNPGSRDKPTSVSASATAATVTATSAEVVVKDGNVSANYEKKLISSIKVEYEKALNEIAKGNRAKAFKSLKELSLRYESVGLVHRVLSAVFSFAGALVKDPNEKQMHTKNAIESAKRAVLLAPNSIEFAHSYVSLLFESTNDAEVGYGEVVDECERALAIQNPIDPAKESWEGGSDDNLTTPRKRIGDVQQKLRFLARRAKLASISNGTNSPNNGTGHKFQLLQNPVEVSLAHTRRPNEIKKATKTPEERRKEIEASVAAVRLLQEKSDLLPSKTASLSDRMNHVRSFWDSMALEKKQSLLQVSTEDLKSHDKRTWRFWVCCSCSEKFTDGESLVQHVVGEHMSSFSPNVQSILPDENEDNKPCVTLEMLQQSERKGKVTLSSDSSYLLLDEHSIGGPSIREQLNSWTHLKKQNTRSGLELLQKREEKYNFLQHLCKEKCKFLSSKEGLLAVESLCVEELKKRENNTRNASQIFEAVFSKRRQELTERESDAILIGSEFELEAISVVLREAQALKDAPFGCEGTSADVTRRLSDNEEKDKWRMCYVLHQADNCIMQAINTLKVQLSAEICKIDWIIDQTALDMQTLKLKIVPLSSYNFREIILPLIQSFMRAHLEEIVAKDAKEKFDAASEALLAELVLEPKKGIQKGGDSKHNQDKMKDKKKKRDHRKAKSLKMNGGSEQHLHAIPTEEIHFSIKSESHPDSEIVGGVSGDDLTQQEKEYRHKIELEAEERKLEEILEYRRKIENEGKQKHPGELAAVNGEAPDSCFVPSEGLRGRQCKRHNSYTSVVKGRSRSLDSGNDIREPGILQNQSSVREHASVGDWKTPHVLNNTFQACQISPIAGPRMLPPEMSSESDARRVSQSETIFGSINGMEFLGTWASTDMQAEAVSATSLRVALSNLYLNSNFFQQAQMNDASEVMAVIFDCLHRSFASVSSGFDIEYEDKNVDDSWDCESNTCVAHSLFGMNIFEKMHCHSCGLESKHLKYTSFFHNINASALRTAKQSLGADSSFGELLYNVQLNQQLACDPEFGGCGKLNYMHQFLSPPRVHSRLANQIVLGWQNTHECANDISATLAALTTELDFAVLYRGLLPGNKHRLVSMACYYGQHYGCFAYSCEQDRWTMYDDETVKVIGGWDDVILMCERAHLQPHILLFEAVDEEGAPIVSSAVSEYGSKWCMSLMSSCKN</sequence>
<keyword evidence="1" id="KW-0833">Ubl conjugation pathway</keyword>
<dbReference type="PROSITE" id="PS00028">
    <property type="entry name" value="ZINC_FINGER_C2H2_1"/>
    <property type="match status" value="1"/>
</dbReference>
<gene>
    <name evidence="5" type="ORF">C5167_006032</name>
</gene>
<dbReference type="InterPro" id="IPR006865">
    <property type="entry name" value="DUF629"/>
</dbReference>
<proteinExistence type="predicted"/>
<dbReference type="OMA" id="CKCPTHY"/>
<dbReference type="PANTHER" id="PTHR22975">
    <property type="entry name" value="UBIQUITIN SPECIFIC PROTEINASE"/>
    <property type="match status" value="1"/>
</dbReference>
<dbReference type="InterPro" id="IPR038765">
    <property type="entry name" value="Papain-like_cys_pep_sf"/>
</dbReference>
<dbReference type="GO" id="GO:0004843">
    <property type="term" value="F:cysteine-type deubiquitinase activity"/>
    <property type="evidence" value="ECO:0007669"/>
    <property type="project" value="InterPro"/>
</dbReference>
<feature type="compositionally biased region" description="Basic residues" evidence="3">
    <location>
        <begin position="665"/>
        <end position="677"/>
    </location>
</feature>
<feature type="compositionally biased region" description="Basic and acidic residues" evidence="3">
    <location>
        <begin position="649"/>
        <end position="664"/>
    </location>
</feature>
<protein>
    <recommendedName>
        <fullName evidence="4">C2H2-type domain-containing protein</fullName>
    </recommendedName>
</protein>
<evidence type="ECO:0000256" key="1">
    <source>
        <dbReference type="ARBA" id="ARBA00022786"/>
    </source>
</evidence>
<feature type="region of interest" description="Disordered" evidence="3">
    <location>
        <begin position="649"/>
        <end position="681"/>
    </location>
</feature>
<keyword evidence="6" id="KW-1185">Reference proteome</keyword>
<dbReference type="Pfam" id="PF04780">
    <property type="entry name" value="DUF629"/>
    <property type="match status" value="2"/>
</dbReference>
<evidence type="ECO:0000259" key="4">
    <source>
        <dbReference type="PROSITE" id="PS00028"/>
    </source>
</evidence>
<dbReference type="InterPro" id="IPR052398">
    <property type="entry name" value="Ubiquitin_hydrolase_53/54"/>
</dbReference>
<feature type="domain" description="C2H2-type" evidence="4">
    <location>
        <begin position="326"/>
        <end position="347"/>
    </location>
</feature>